<dbReference type="AlphaFoldDB" id="A0AAV7JS23"/>
<evidence type="ECO:0000256" key="9">
    <source>
        <dbReference type="PROSITE-ProRule" id="PRU01006"/>
    </source>
</evidence>
<evidence type="ECO:0000256" key="2">
    <source>
        <dbReference type="ARBA" id="ARBA00009582"/>
    </source>
</evidence>
<comment type="subcellular location">
    <subcellularLocation>
        <location evidence="7">Endosome membrane</location>
        <topology evidence="7">Peripheral membrane protein</topology>
    </subcellularLocation>
    <subcellularLocation>
        <location evidence="7">Late endosome membrane</location>
        <topology evidence="7">Peripheral membrane protein</topology>
    </subcellularLocation>
    <subcellularLocation>
        <location evidence="7">Early endosome membrane</location>
        <topology evidence="7">Peripheral membrane protein</topology>
    </subcellularLocation>
    <subcellularLocation>
        <location evidence="7">Lysosome membrane</location>
        <topology evidence="7">Peripheral membrane protein</topology>
    </subcellularLocation>
    <subcellularLocation>
        <location evidence="7">Golgi apparatus</location>
        <location evidence="7">trans-Golgi network</location>
    </subcellularLocation>
    <subcellularLocation>
        <location evidence="7">Cytoplasmic vesicle</location>
        <location evidence="7">Clathrin-coated vesicle</location>
    </subcellularLocation>
    <subcellularLocation>
        <location evidence="1">Late endosome</location>
    </subcellularLocation>
</comment>
<dbReference type="PANTHER" id="PTHR12616:SF1">
    <property type="entry name" value="VACUOLAR PROTEIN SORTING-ASSOCIATED PROTEIN 41 HOMOLOG"/>
    <property type="match status" value="1"/>
</dbReference>
<dbReference type="GO" id="GO:0006623">
    <property type="term" value="P:protein targeting to vacuole"/>
    <property type="evidence" value="ECO:0007669"/>
    <property type="project" value="InterPro"/>
</dbReference>
<dbReference type="SUPFAM" id="SSF57850">
    <property type="entry name" value="RING/U-box"/>
    <property type="match status" value="1"/>
</dbReference>
<dbReference type="GO" id="GO:0005765">
    <property type="term" value="C:lysosomal membrane"/>
    <property type="evidence" value="ECO:0007669"/>
    <property type="project" value="UniProtKB-SubCell"/>
</dbReference>
<evidence type="ECO:0000256" key="1">
    <source>
        <dbReference type="ARBA" id="ARBA00004603"/>
    </source>
</evidence>
<evidence type="ECO:0000313" key="12">
    <source>
        <dbReference type="EMBL" id="KAI6651548.1"/>
    </source>
</evidence>
<dbReference type="Pfam" id="PF23411">
    <property type="entry name" value="Beta-prop_Vps41"/>
    <property type="match status" value="1"/>
</dbReference>
<keyword evidence="5" id="KW-0862">Zinc</keyword>
<dbReference type="GO" id="GO:0030897">
    <property type="term" value="C:HOPS complex"/>
    <property type="evidence" value="ECO:0007669"/>
    <property type="project" value="UniProtKB-UniRule"/>
</dbReference>
<dbReference type="Pfam" id="PF23556">
    <property type="entry name" value="TPR_Vps41"/>
    <property type="match status" value="1"/>
</dbReference>
<feature type="domain" description="RING-type" evidence="11">
    <location>
        <begin position="832"/>
        <end position="884"/>
    </location>
</feature>
<dbReference type="InterPro" id="IPR015943">
    <property type="entry name" value="WD40/YVTN_repeat-like_dom_sf"/>
</dbReference>
<keyword evidence="4 8" id="KW-0863">Zinc-finger</keyword>
<keyword evidence="4 8" id="KW-0479">Metal-binding</keyword>
<feature type="compositionally biased region" description="Polar residues" evidence="10">
    <location>
        <begin position="9"/>
        <end position="21"/>
    </location>
</feature>
<proteinExistence type="inferred from homology"/>
<evidence type="ECO:0000256" key="10">
    <source>
        <dbReference type="SAM" id="MobiDB-lite"/>
    </source>
</evidence>
<dbReference type="SMART" id="SM00184">
    <property type="entry name" value="RING"/>
    <property type="match status" value="1"/>
</dbReference>
<dbReference type="InterPro" id="IPR045111">
    <property type="entry name" value="Vps41/Vps8"/>
</dbReference>
<dbReference type="PANTHER" id="PTHR12616">
    <property type="entry name" value="VACUOLAR PROTEIN SORTING VPS41"/>
    <property type="match status" value="1"/>
</dbReference>
<dbReference type="GO" id="GO:0031902">
    <property type="term" value="C:late endosome membrane"/>
    <property type="evidence" value="ECO:0007669"/>
    <property type="project" value="UniProtKB-SubCell"/>
</dbReference>
<reference evidence="12 13" key="1">
    <citation type="journal article" date="2023" name="BMC Biol.">
        <title>The compact genome of the sponge Oopsacas minuta (Hexactinellida) is lacking key metazoan core genes.</title>
        <authorList>
            <person name="Santini S."/>
            <person name="Schenkelaars Q."/>
            <person name="Jourda C."/>
            <person name="Duchesne M."/>
            <person name="Belahbib H."/>
            <person name="Rocher C."/>
            <person name="Selva M."/>
            <person name="Riesgo A."/>
            <person name="Vervoort M."/>
            <person name="Leys S.P."/>
            <person name="Kodjabachian L."/>
            <person name="Le Bivic A."/>
            <person name="Borchiellini C."/>
            <person name="Claverie J.M."/>
            <person name="Renard E."/>
        </authorList>
    </citation>
    <scope>NUCLEOTIDE SEQUENCE [LARGE SCALE GENOMIC DNA]</scope>
    <source>
        <strain evidence="12">SPO-2</strain>
    </source>
</reference>
<comment type="caution">
    <text evidence="12">The sequence shown here is derived from an EMBL/GenBank/DDBJ whole genome shotgun (WGS) entry which is preliminary data.</text>
</comment>
<evidence type="ECO:0000313" key="13">
    <source>
        <dbReference type="Proteomes" id="UP001165289"/>
    </source>
</evidence>
<evidence type="ECO:0000259" key="11">
    <source>
        <dbReference type="PROSITE" id="PS50089"/>
    </source>
</evidence>
<accession>A0AAV7JS23</accession>
<evidence type="ECO:0000256" key="6">
    <source>
        <dbReference type="ARBA" id="ARBA00022927"/>
    </source>
</evidence>
<dbReference type="GO" id="GO:0016236">
    <property type="term" value="P:macroautophagy"/>
    <property type="evidence" value="ECO:0007669"/>
    <property type="project" value="TreeGrafter"/>
</dbReference>
<dbReference type="InterPro" id="IPR000547">
    <property type="entry name" value="Clathrin_H-chain/VPS_repeat"/>
</dbReference>
<sequence>MATYYGETEQLTQRSGYTSDSGSDDNNKEYRTDSGSGDTGDTDSGSDDEEEPKLKYDRIGEDILNRIGEDLVSCMAVHSKFLAIGTHDGQVLIADHEGHLIISKEFPVHSCTVNDISIDGAGEYIASCSDDGKVVINGLYSSEHNQVVDIERPVKSVALKPDYTKSATRAFVTGNEKLMMVEKGWVRKSIQVLHEAEGTINIIRWHNQFISWANDAAVIVYDSQSKLRISRITRDKEGPRPQLSPCKIVWQGPLRFLVGWGHSVKINVVREKPNSKDMPNKFVEIVSVVELEDLVAGLAPYPQEPDQIVVLLYTTSASSQVEGAPLSPAHPAHPPHLSVLKVNGYEAADEISVDVIKVRRHQVLRCNDYRLERVPDEDRFYIVCPHDIILGKKRDVDDHVEWLLERKDYRKALEVAKRESRFLKRLKLIKIGQICINHLIQDRKFKEAAELCPELYQEDQKLWEERVYIFLEIGQLRIMAPFIPVKSPILSATIYELVLNEFLKMDCDTFHRLLKQWPSGIYKSENIISAVEEQLDRFNDTSPIRGILLSCLALLYSSQEQFDKALSIYLELKNSDVFDLIKNYNLYVSVKDKISTLLELDQDRGVGMLVEQEEKITPDSVVLQLESDDKPYFLHCYLDALFEKNPQRNTKFHQKQVYLYAEYNKDKLLNFLRRTTHNIPLPKALEICKAKDFVDVQVYLHGRMGNNKEALHLITNRLENIHKAIEFCKEADDNDLWEDLIEYSMKKPEFIKALCENIVDHVDRVALIKRIPEGTDIPGLRDALVKILQDFQLQIALNRGCKDVLTKDSNALLDRLSRLMKRGMLVRDTRTCALCNGVILGHGGMVASGVWRGLVVFNCNHVYHETCLRNNTEAGGILRCSFCNNVSATRLRPSNNLGHILT</sequence>
<keyword evidence="7" id="KW-0458">Lysosome</keyword>
<protein>
    <recommendedName>
        <fullName evidence="7">Vacuolar protein sorting-associated protein 41 homolog</fullName>
    </recommendedName>
</protein>
<evidence type="ECO:0000256" key="3">
    <source>
        <dbReference type="ARBA" id="ARBA00022448"/>
    </source>
</evidence>
<dbReference type="PIRSF" id="PIRSF028921">
    <property type="entry name" value="VPS41"/>
    <property type="match status" value="1"/>
</dbReference>
<dbReference type="GO" id="GO:0031901">
    <property type="term" value="C:early endosome membrane"/>
    <property type="evidence" value="ECO:0007669"/>
    <property type="project" value="UniProtKB-SubCell"/>
</dbReference>
<feature type="repeat" description="CHCR" evidence="9">
    <location>
        <begin position="609"/>
        <end position="753"/>
    </location>
</feature>
<feature type="region of interest" description="Disordered" evidence="10">
    <location>
        <begin position="1"/>
        <end position="55"/>
    </location>
</feature>
<dbReference type="InterPro" id="IPR011990">
    <property type="entry name" value="TPR-like_helical_dom_sf"/>
</dbReference>
<dbReference type="InterPro" id="IPR057780">
    <property type="entry name" value="Beta-prop_Vps41"/>
</dbReference>
<dbReference type="InterPro" id="IPR001680">
    <property type="entry name" value="WD40_rpt"/>
</dbReference>
<organism evidence="12 13">
    <name type="scientific">Oopsacas minuta</name>
    <dbReference type="NCBI Taxonomy" id="111878"/>
    <lineage>
        <taxon>Eukaryota</taxon>
        <taxon>Metazoa</taxon>
        <taxon>Porifera</taxon>
        <taxon>Hexactinellida</taxon>
        <taxon>Hexasterophora</taxon>
        <taxon>Lyssacinosida</taxon>
        <taxon>Leucopsacidae</taxon>
        <taxon>Oopsacas</taxon>
    </lineage>
</organism>
<gene>
    <name evidence="12" type="ORF">LOD99_5156</name>
</gene>
<dbReference type="InterPro" id="IPR016902">
    <property type="entry name" value="Vps41"/>
</dbReference>
<dbReference type="InterPro" id="IPR001841">
    <property type="entry name" value="Znf_RING"/>
</dbReference>
<keyword evidence="7" id="KW-0967">Endosome</keyword>
<dbReference type="EMBL" id="JAKMXF010000303">
    <property type="protein sequence ID" value="KAI6651548.1"/>
    <property type="molecule type" value="Genomic_DNA"/>
</dbReference>
<feature type="compositionally biased region" description="Acidic residues" evidence="10">
    <location>
        <begin position="40"/>
        <end position="51"/>
    </location>
</feature>
<dbReference type="PROSITE" id="PS50089">
    <property type="entry name" value="ZF_RING_2"/>
    <property type="match status" value="1"/>
</dbReference>
<dbReference type="GO" id="GO:0034058">
    <property type="term" value="P:endosomal vesicle fusion"/>
    <property type="evidence" value="ECO:0007669"/>
    <property type="project" value="UniProtKB-UniRule"/>
</dbReference>
<dbReference type="GO" id="GO:0005794">
    <property type="term" value="C:Golgi apparatus"/>
    <property type="evidence" value="ECO:0007669"/>
    <property type="project" value="UniProtKB-SubCell"/>
</dbReference>
<keyword evidence="13" id="KW-1185">Reference proteome</keyword>
<dbReference type="Gene3D" id="2.130.10.10">
    <property type="entry name" value="YVTN repeat-like/Quinoprotein amine dehydrogenase"/>
    <property type="match status" value="1"/>
</dbReference>
<evidence type="ECO:0000256" key="8">
    <source>
        <dbReference type="PROSITE-ProRule" id="PRU00175"/>
    </source>
</evidence>
<dbReference type="SUPFAM" id="SSF50978">
    <property type="entry name" value="WD40 repeat-like"/>
    <property type="match status" value="1"/>
</dbReference>
<evidence type="ECO:0000256" key="7">
    <source>
        <dbReference type="PIRNR" id="PIRNR028921"/>
    </source>
</evidence>
<dbReference type="Pfam" id="PF23413">
    <property type="entry name" value="zf_RING_Vps8_fungal"/>
    <property type="match status" value="1"/>
</dbReference>
<keyword evidence="7" id="KW-0333">Golgi apparatus</keyword>
<keyword evidence="3 7" id="KW-0813">Transport</keyword>
<evidence type="ECO:0000256" key="4">
    <source>
        <dbReference type="ARBA" id="ARBA00022771"/>
    </source>
</evidence>
<dbReference type="SMART" id="SM00299">
    <property type="entry name" value="CLH"/>
    <property type="match status" value="1"/>
</dbReference>
<dbReference type="GO" id="GO:0030136">
    <property type="term" value="C:clathrin-coated vesicle"/>
    <property type="evidence" value="ECO:0007669"/>
    <property type="project" value="UniProtKB-SubCell"/>
</dbReference>
<keyword evidence="6 7" id="KW-0653">Protein transport</keyword>
<name>A0AAV7JS23_9METZ</name>
<dbReference type="InterPro" id="IPR036322">
    <property type="entry name" value="WD40_repeat_dom_sf"/>
</dbReference>
<evidence type="ECO:0000256" key="5">
    <source>
        <dbReference type="ARBA" id="ARBA00022833"/>
    </source>
</evidence>
<comment type="similarity">
    <text evidence="2 7">Belongs to the VPS41 family.</text>
</comment>
<dbReference type="Proteomes" id="UP001165289">
    <property type="component" value="Unassembled WGS sequence"/>
</dbReference>
<dbReference type="GO" id="GO:0009267">
    <property type="term" value="P:cellular response to starvation"/>
    <property type="evidence" value="ECO:0007669"/>
    <property type="project" value="TreeGrafter"/>
</dbReference>
<dbReference type="GO" id="GO:0008270">
    <property type="term" value="F:zinc ion binding"/>
    <property type="evidence" value="ECO:0007669"/>
    <property type="project" value="UniProtKB-KW"/>
</dbReference>
<comment type="function">
    <text evidence="7">Plays a role in vesicle-mediated protein trafficking to lysosomal compartments including the endocytic membrane transport pathways.</text>
</comment>
<dbReference type="SMART" id="SM00320">
    <property type="entry name" value="WD40"/>
    <property type="match status" value="3"/>
</dbReference>
<dbReference type="PROSITE" id="PS50236">
    <property type="entry name" value="CHCR"/>
    <property type="match status" value="1"/>
</dbReference>
<keyword evidence="7" id="KW-0968">Cytoplasmic vesicle</keyword>
<dbReference type="Gene3D" id="1.25.40.10">
    <property type="entry name" value="Tetratricopeptide repeat domain"/>
    <property type="match status" value="1"/>
</dbReference>